<evidence type="ECO:0000313" key="2">
    <source>
        <dbReference type="Proteomes" id="UP001306508"/>
    </source>
</evidence>
<proteinExistence type="predicted"/>
<dbReference type="PANTHER" id="PTHR28110:SF1">
    <property type="entry name" value="TRANSMEMBRANE PROTEIN"/>
    <property type="match status" value="1"/>
</dbReference>
<gene>
    <name evidence="1" type="ORF">RI543_002549</name>
</gene>
<protein>
    <submittedName>
        <fullName evidence="1">Uncharacterized protein</fullName>
    </submittedName>
</protein>
<evidence type="ECO:0000313" key="1">
    <source>
        <dbReference type="EMBL" id="KAK5780009.1"/>
    </source>
</evidence>
<dbReference type="InterPro" id="IPR055323">
    <property type="entry name" value="C57A10.07/YOR238W"/>
</dbReference>
<organism evidence="1 2">
    <name type="scientific">Arxiozyma heterogenica</name>
    <dbReference type="NCBI Taxonomy" id="278026"/>
    <lineage>
        <taxon>Eukaryota</taxon>
        <taxon>Fungi</taxon>
        <taxon>Dikarya</taxon>
        <taxon>Ascomycota</taxon>
        <taxon>Saccharomycotina</taxon>
        <taxon>Saccharomycetes</taxon>
        <taxon>Saccharomycetales</taxon>
        <taxon>Saccharomycetaceae</taxon>
        <taxon>Arxiozyma</taxon>
    </lineage>
</organism>
<name>A0AAN7WKE2_9SACH</name>
<dbReference type="PANTHER" id="PTHR28110">
    <property type="entry name" value="TRANSMEMBRANE PROTEIN"/>
    <property type="match status" value="1"/>
</dbReference>
<sequence>MPRNHLIILPCHGIWKIDSASDDNNYGQLSDQWYLAPFQLEGNDHLVFIKQSLKAIEELLLDYENSVILFSGSQTKIDAGPISEAQSYFLLMKKLVNLATTKDGFEQLTSLFDIEIRILLENIVKQLESNNISVNTLFSNGYINTEEYALDSFDNLLYSILRFKEITQWYPKHITIIGFGFKESRFLNCHARALDIPKDIIRYISYEPEPLNYSQEQLNRYFENLIYMEKKNALGLFENDWYARKNSLTKKKNGRNPYKRIARYDGLKMFHFNETELTDSEHFKKYVEGKMPWSYKEW</sequence>
<dbReference type="EMBL" id="JAWIZZ010000045">
    <property type="protein sequence ID" value="KAK5780009.1"/>
    <property type="molecule type" value="Genomic_DNA"/>
</dbReference>
<accession>A0AAN7WKE2</accession>
<keyword evidence="2" id="KW-1185">Reference proteome</keyword>
<dbReference type="Proteomes" id="UP001306508">
    <property type="component" value="Unassembled WGS sequence"/>
</dbReference>
<comment type="caution">
    <text evidence="1">The sequence shown here is derived from an EMBL/GenBank/DDBJ whole genome shotgun (WGS) entry which is preliminary data.</text>
</comment>
<reference evidence="2" key="1">
    <citation type="submission" date="2023-07" db="EMBL/GenBank/DDBJ databases">
        <title>A draft genome of Kazachstania heterogenica Y-27499.</title>
        <authorList>
            <person name="Donic C."/>
            <person name="Kralova J.S."/>
            <person name="Fidel L."/>
            <person name="Ben-Dor S."/>
            <person name="Jung S."/>
        </authorList>
    </citation>
    <scope>NUCLEOTIDE SEQUENCE [LARGE SCALE GENOMIC DNA]</scope>
    <source>
        <strain evidence="2">Y27499</strain>
    </source>
</reference>
<dbReference type="AlphaFoldDB" id="A0AAN7WKE2"/>
<dbReference type="GO" id="GO:0005737">
    <property type="term" value="C:cytoplasm"/>
    <property type="evidence" value="ECO:0007669"/>
    <property type="project" value="TreeGrafter"/>
</dbReference>